<keyword evidence="2" id="KW-1185">Reference proteome</keyword>
<dbReference type="InterPro" id="IPR036249">
    <property type="entry name" value="Thioredoxin-like_sf"/>
</dbReference>
<dbReference type="AlphaFoldDB" id="A0A0R2CCG5"/>
<dbReference type="Proteomes" id="UP000051576">
    <property type="component" value="Unassembled WGS sequence"/>
</dbReference>
<reference evidence="1 2" key="1">
    <citation type="journal article" date="2015" name="Genome Announc.">
        <title>Expanding the biotechnology potential of lactobacilli through comparative genomics of 213 strains and associated genera.</title>
        <authorList>
            <person name="Sun Z."/>
            <person name="Harris H.M."/>
            <person name="McCann A."/>
            <person name="Guo C."/>
            <person name="Argimon S."/>
            <person name="Zhang W."/>
            <person name="Yang X."/>
            <person name="Jeffery I.B."/>
            <person name="Cooney J.C."/>
            <person name="Kagawa T.F."/>
            <person name="Liu W."/>
            <person name="Song Y."/>
            <person name="Salvetti E."/>
            <person name="Wrobel A."/>
            <person name="Rasinkangas P."/>
            <person name="Parkhill J."/>
            <person name="Rea M.C."/>
            <person name="O'Sullivan O."/>
            <person name="Ritari J."/>
            <person name="Douillard F.P."/>
            <person name="Paul Ross R."/>
            <person name="Yang R."/>
            <person name="Briner A.E."/>
            <person name="Felis G.E."/>
            <person name="de Vos W.M."/>
            <person name="Barrangou R."/>
            <person name="Klaenhammer T.R."/>
            <person name="Caufield P.W."/>
            <person name="Cui Y."/>
            <person name="Zhang H."/>
            <person name="O'Toole P.W."/>
        </authorList>
    </citation>
    <scope>NUCLEOTIDE SEQUENCE [LARGE SCALE GENOMIC DNA]</scope>
    <source>
        <strain evidence="1 2">DSM 20605</strain>
    </source>
</reference>
<dbReference type="RefSeq" id="WP_010581240.1">
    <property type="nucleotide sequence ID" value="NZ_AHYZ01000172.1"/>
</dbReference>
<organism evidence="1 2">
    <name type="scientific">Liquorilactobacillus vini DSM 20605</name>
    <dbReference type="NCBI Taxonomy" id="1133569"/>
    <lineage>
        <taxon>Bacteria</taxon>
        <taxon>Bacillati</taxon>
        <taxon>Bacillota</taxon>
        <taxon>Bacilli</taxon>
        <taxon>Lactobacillales</taxon>
        <taxon>Lactobacillaceae</taxon>
        <taxon>Liquorilactobacillus</taxon>
    </lineage>
</organism>
<name>A0A0R2CCG5_9LACO</name>
<evidence type="ECO:0000313" key="1">
    <source>
        <dbReference type="EMBL" id="KRM88786.1"/>
    </source>
</evidence>
<dbReference type="STRING" id="1133569.FD21_GL000800"/>
<dbReference type="EMBL" id="AYYX01000021">
    <property type="protein sequence ID" value="KRM88786.1"/>
    <property type="molecule type" value="Genomic_DNA"/>
</dbReference>
<dbReference type="PATRIC" id="fig|1133569.4.peg.869"/>
<gene>
    <name evidence="1" type="ORF">FD21_GL000800</name>
</gene>
<dbReference type="SUPFAM" id="SSF52833">
    <property type="entry name" value="Thioredoxin-like"/>
    <property type="match status" value="1"/>
</dbReference>
<evidence type="ECO:0000313" key="2">
    <source>
        <dbReference type="Proteomes" id="UP000051576"/>
    </source>
</evidence>
<dbReference type="Pfam" id="PF13743">
    <property type="entry name" value="Thioredoxin_5"/>
    <property type="match status" value="1"/>
</dbReference>
<dbReference type="OrthoDB" id="2156137at2"/>
<accession>A0A0R2CCG5</accession>
<dbReference type="eggNOG" id="COG2761">
    <property type="taxonomic scope" value="Bacteria"/>
</dbReference>
<sequence>MLELYLFINPIGTSCFNSEQNILRLAEVLKDQLKFRFIPFINLETISSMMVENSLPLNNLNLRNLLFQKAYQASLDYKAALFQGKKRGREFLLNLQQEIFENNISYCDQLVQQIAITSHLDWEMFTNDRRSNFTANSFRQDLQMAAEMKVHSYPTIVIYNLEGIDCGVSLTECNSYQLLEDLCNGKLNDLLINQDNSKNQNIPHLHTL</sequence>
<dbReference type="Gene3D" id="3.40.30.10">
    <property type="entry name" value="Glutaredoxin"/>
    <property type="match status" value="1"/>
</dbReference>
<evidence type="ECO:0008006" key="3">
    <source>
        <dbReference type="Google" id="ProtNLM"/>
    </source>
</evidence>
<proteinExistence type="predicted"/>
<comment type="caution">
    <text evidence="1">The sequence shown here is derived from an EMBL/GenBank/DDBJ whole genome shotgun (WGS) entry which is preliminary data.</text>
</comment>
<protein>
    <recommendedName>
        <fullName evidence="3">Dithiol-disulfide isomerase</fullName>
    </recommendedName>
</protein>